<dbReference type="Proteomes" id="UP000296049">
    <property type="component" value="Unassembled WGS sequence"/>
</dbReference>
<evidence type="ECO:0000256" key="1">
    <source>
        <dbReference type="SAM" id="MobiDB-lite"/>
    </source>
</evidence>
<dbReference type="AlphaFoldDB" id="R0K7P8"/>
<protein>
    <submittedName>
        <fullName evidence="3">Uncharacterized protein</fullName>
    </submittedName>
</protein>
<gene>
    <name evidence="3" type="ORF">Anapl_06796</name>
</gene>
<evidence type="ECO:0000313" key="4">
    <source>
        <dbReference type="Proteomes" id="UP000296049"/>
    </source>
</evidence>
<sequence length="198" mass="22385">MSSVTVSAGEKQEENARIDDDLLFLLRVAVWYHPQNEENPALLQQSPLRGEGAHKSCSLGGWLAVITANIMRPNSERHPWEQRSKTVTAMPTKSRLWYRQGSWLWVVAACACYFILWVTSTERHRNREEPWGWGRPCRAQGARCEGKRAKARRKAMALRGEKRCAACRGLSRLHSAPGPGPAPERKEEEDSPQEALSP</sequence>
<proteinExistence type="predicted"/>
<evidence type="ECO:0000313" key="3">
    <source>
        <dbReference type="EMBL" id="EOB05807.1"/>
    </source>
</evidence>
<feature type="region of interest" description="Disordered" evidence="1">
    <location>
        <begin position="171"/>
        <end position="198"/>
    </location>
</feature>
<keyword evidence="2" id="KW-0812">Transmembrane</keyword>
<evidence type="ECO:0000256" key="2">
    <source>
        <dbReference type="SAM" id="Phobius"/>
    </source>
</evidence>
<keyword evidence="2" id="KW-0472">Membrane</keyword>
<feature type="transmembrane region" description="Helical" evidence="2">
    <location>
        <begin position="102"/>
        <end position="119"/>
    </location>
</feature>
<keyword evidence="4" id="KW-1185">Reference proteome</keyword>
<reference evidence="4" key="1">
    <citation type="journal article" date="2013" name="Nat. Genet.">
        <title>The duck genome and transcriptome provide insight into an avian influenza virus reservoir species.</title>
        <authorList>
            <person name="Huang Y."/>
            <person name="Li Y."/>
            <person name="Burt D.W."/>
            <person name="Chen H."/>
            <person name="Zhang Y."/>
            <person name="Qian W."/>
            <person name="Kim H."/>
            <person name="Gan S."/>
            <person name="Zhao Y."/>
            <person name="Li J."/>
            <person name="Yi K."/>
            <person name="Feng H."/>
            <person name="Zhu P."/>
            <person name="Li B."/>
            <person name="Liu Q."/>
            <person name="Fairley S."/>
            <person name="Magor K.E."/>
            <person name="Du Z."/>
            <person name="Hu X."/>
            <person name="Goodman L."/>
            <person name="Tafer H."/>
            <person name="Vignal A."/>
            <person name="Lee T."/>
            <person name="Kim K.W."/>
            <person name="Sheng Z."/>
            <person name="An Y."/>
            <person name="Searle S."/>
            <person name="Herrero J."/>
            <person name="Groenen M.A."/>
            <person name="Crooijmans R.P."/>
            <person name="Faraut T."/>
            <person name="Cai Q."/>
            <person name="Webster R.G."/>
            <person name="Aldridge J.R."/>
            <person name="Warren W.C."/>
            <person name="Bartschat S."/>
            <person name="Kehr S."/>
            <person name="Marz M."/>
            <person name="Stadler P.F."/>
            <person name="Smith J."/>
            <person name="Kraus R.H."/>
            <person name="Zhao Y."/>
            <person name="Ren L."/>
            <person name="Fei J."/>
            <person name="Morisson M."/>
            <person name="Kaiser P."/>
            <person name="Griffin D.K."/>
            <person name="Rao M."/>
            <person name="Pitel F."/>
            <person name="Wang J."/>
            <person name="Li N."/>
        </authorList>
    </citation>
    <scope>NUCLEOTIDE SEQUENCE [LARGE SCALE GENOMIC DNA]</scope>
</reference>
<organism evidence="3 4">
    <name type="scientific">Anas platyrhynchos</name>
    <name type="common">Mallard</name>
    <name type="synonym">Anas boschas</name>
    <dbReference type="NCBI Taxonomy" id="8839"/>
    <lineage>
        <taxon>Eukaryota</taxon>
        <taxon>Metazoa</taxon>
        <taxon>Chordata</taxon>
        <taxon>Craniata</taxon>
        <taxon>Vertebrata</taxon>
        <taxon>Euteleostomi</taxon>
        <taxon>Archelosauria</taxon>
        <taxon>Archosauria</taxon>
        <taxon>Dinosauria</taxon>
        <taxon>Saurischia</taxon>
        <taxon>Theropoda</taxon>
        <taxon>Coelurosauria</taxon>
        <taxon>Aves</taxon>
        <taxon>Neognathae</taxon>
        <taxon>Galloanserae</taxon>
        <taxon>Anseriformes</taxon>
        <taxon>Anatidae</taxon>
        <taxon>Anatinae</taxon>
        <taxon>Anas</taxon>
    </lineage>
</organism>
<name>R0K7P8_ANAPL</name>
<dbReference type="EMBL" id="KB742660">
    <property type="protein sequence ID" value="EOB05807.1"/>
    <property type="molecule type" value="Genomic_DNA"/>
</dbReference>
<accession>R0K7P8</accession>
<keyword evidence="2" id="KW-1133">Transmembrane helix</keyword>